<sequence length="20" mass="2338">YHGTDPRFNKVFNKGMSDHS</sequence>
<reference key="1">
    <citation type="journal article" date="1992" name="Phytochemistry">
        <title>Characterization of bispecific caffeic acid/5-hydroxyferulic acid O-methyltransferase from aspen.</title>
        <authorList>
            <person name="Bugos R.C."/>
            <person name="Chiang V.L."/>
            <person name="Campbell W.H."/>
        </authorList>
    </citation>
    <scope>PROTEIN SEQUENCE</scope>
</reference>
<dbReference type="GO" id="GO:0047763">
    <property type="term" value="F:caffeate O-methyltransferase activity"/>
    <property type="evidence" value="ECO:0007669"/>
    <property type="project" value="UniProtKB-EC"/>
</dbReference>
<name>Q9S8Y1_POPTM</name>
<accession>Q9S8Y1</accession>
<proteinExistence type="evidence at protein level"/>
<dbReference type="EC" id="2.1.1.68"/>
<dbReference type="AlphaFoldDB" id="Q9S8Y1"/>
<protein>
    <submittedName>
        <fullName>BISPECIFIC caffeic acid/5-HYDROXYFERULIC acid O-methyltransferase, OMT</fullName>
        <ecNumber>2.1.1.68</ecNumber>
    </submittedName>
</protein>
<organism>
    <name type="scientific">Populus tremuloides</name>
    <name type="common">Quaking aspen</name>
    <dbReference type="NCBI Taxonomy" id="3693"/>
    <lineage>
        <taxon>Eukaryota</taxon>
        <taxon>Viridiplantae</taxon>
        <taxon>Streptophyta</taxon>
        <taxon>Embryophyta</taxon>
        <taxon>Tracheophyta</taxon>
        <taxon>Spermatophyta</taxon>
        <taxon>Magnoliopsida</taxon>
        <taxon>eudicotyledons</taxon>
        <taxon>Gunneridae</taxon>
        <taxon>Pentapetalae</taxon>
        <taxon>rosids</taxon>
        <taxon>fabids</taxon>
        <taxon>Malpighiales</taxon>
        <taxon>Salicaceae</taxon>
        <taxon>Saliceae</taxon>
        <taxon>Populus</taxon>
    </lineage>
</organism>
<keyword id="KW-0903">Direct protein sequencing</keyword>
<evidence type="ECO:0000256" key="1">
    <source>
        <dbReference type="SAM" id="MobiDB-lite"/>
    </source>
</evidence>
<feature type="region of interest" description="Disordered" evidence="1">
    <location>
        <begin position="1"/>
        <end position="20"/>
    </location>
</feature>